<feature type="region of interest" description="Disordered" evidence="1">
    <location>
        <begin position="41"/>
        <end position="86"/>
    </location>
</feature>
<dbReference type="Proteomes" id="UP001153555">
    <property type="component" value="Unassembled WGS sequence"/>
</dbReference>
<evidence type="ECO:0000256" key="1">
    <source>
        <dbReference type="SAM" id="MobiDB-lite"/>
    </source>
</evidence>
<gene>
    <name evidence="2" type="ORF">SHERM_18253</name>
</gene>
<proteinExistence type="predicted"/>
<name>A0A9N7R9X1_STRHE</name>
<sequence>MRLNTQAGIFLTMAVIEEESGGESDSRSRLGMAAAEQSGYCSDGYETASDTELNDSTSNKDNGFGNHNDASSGRIDGDEVSREVNERVCQEKVESIEAEANEVKTSFSFLFPSNVVLRVCFDS</sequence>
<protein>
    <submittedName>
        <fullName evidence="2">Uncharacterized protein</fullName>
    </submittedName>
</protein>
<feature type="compositionally biased region" description="Polar residues" evidence="1">
    <location>
        <begin position="48"/>
        <end position="61"/>
    </location>
</feature>
<reference evidence="2" key="1">
    <citation type="submission" date="2019-12" db="EMBL/GenBank/DDBJ databases">
        <authorList>
            <person name="Scholes J."/>
        </authorList>
    </citation>
    <scope>NUCLEOTIDE SEQUENCE</scope>
</reference>
<keyword evidence="3" id="KW-1185">Reference proteome</keyword>
<evidence type="ECO:0000313" key="3">
    <source>
        <dbReference type="Proteomes" id="UP001153555"/>
    </source>
</evidence>
<dbReference type="AlphaFoldDB" id="A0A9N7R9X1"/>
<feature type="compositionally biased region" description="Basic and acidic residues" evidence="1">
    <location>
        <begin position="75"/>
        <end position="86"/>
    </location>
</feature>
<evidence type="ECO:0000313" key="2">
    <source>
        <dbReference type="EMBL" id="CAA0820003.1"/>
    </source>
</evidence>
<accession>A0A9N7R9X1</accession>
<dbReference type="EMBL" id="CACSLK010019758">
    <property type="protein sequence ID" value="CAA0820003.1"/>
    <property type="molecule type" value="Genomic_DNA"/>
</dbReference>
<comment type="caution">
    <text evidence="2">The sequence shown here is derived from an EMBL/GenBank/DDBJ whole genome shotgun (WGS) entry which is preliminary data.</text>
</comment>
<organism evidence="2 3">
    <name type="scientific">Striga hermonthica</name>
    <name type="common">Purple witchweed</name>
    <name type="synonym">Buchnera hermonthica</name>
    <dbReference type="NCBI Taxonomy" id="68872"/>
    <lineage>
        <taxon>Eukaryota</taxon>
        <taxon>Viridiplantae</taxon>
        <taxon>Streptophyta</taxon>
        <taxon>Embryophyta</taxon>
        <taxon>Tracheophyta</taxon>
        <taxon>Spermatophyta</taxon>
        <taxon>Magnoliopsida</taxon>
        <taxon>eudicotyledons</taxon>
        <taxon>Gunneridae</taxon>
        <taxon>Pentapetalae</taxon>
        <taxon>asterids</taxon>
        <taxon>lamiids</taxon>
        <taxon>Lamiales</taxon>
        <taxon>Orobanchaceae</taxon>
        <taxon>Buchnereae</taxon>
        <taxon>Striga</taxon>
    </lineage>
</organism>